<dbReference type="PANTHER" id="PTHR30563">
    <property type="entry name" value="DNA RECOMBINATION PROTEIN RMUC"/>
    <property type="match status" value="1"/>
</dbReference>
<dbReference type="Pfam" id="PF02646">
    <property type="entry name" value="RmuC"/>
    <property type="match status" value="1"/>
</dbReference>
<sequence>MDNYQSYMEANSEVEKSQHRTAFISDVRNRIREVTSREYIDPEQGTLDFVLLFIPIESIYAFIHEEDPGLIEFSTRNRAVMCTPLTLFAILSMIRQAADNFMLQRNSEQVVSLFGRFNEEWKKYAGSVETLGKRLESTQRAFHDMSTTRTRALERPLAQIEEVRQQQGIQPADPINGLPILPSAYNGHNDLSLSDEIIVDEDETAEVES</sequence>
<dbReference type="GO" id="GO:0006310">
    <property type="term" value="P:DNA recombination"/>
    <property type="evidence" value="ECO:0007669"/>
    <property type="project" value="UniProtKB-KW"/>
</dbReference>
<dbReference type="PANTHER" id="PTHR30563:SF0">
    <property type="entry name" value="DNA RECOMBINATION PROTEIN RMUC"/>
    <property type="match status" value="1"/>
</dbReference>
<organism evidence="3">
    <name type="scientific">marine metagenome</name>
    <dbReference type="NCBI Taxonomy" id="408172"/>
    <lineage>
        <taxon>unclassified sequences</taxon>
        <taxon>metagenomes</taxon>
        <taxon>ecological metagenomes</taxon>
    </lineage>
</organism>
<evidence type="ECO:0000256" key="1">
    <source>
        <dbReference type="ARBA" id="ARBA00023054"/>
    </source>
</evidence>
<proteinExistence type="predicted"/>
<dbReference type="AlphaFoldDB" id="A0A383E1U5"/>
<dbReference type="InterPro" id="IPR003798">
    <property type="entry name" value="DNA_recombination_RmuC"/>
</dbReference>
<gene>
    <name evidence="3" type="ORF">METZ01_LOCUS503277</name>
</gene>
<protein>
    <recommendedName>
        <fullName evidence="4">DNA recombination protein RmuC</fullName>
    </recommendedName>
</protein>
<keyword evidence="2" id="KW-0233">DNA recombination</keyword>
<evidence type="ECO:0000256" key="2">
    <source>
        <dbReference type="ARBA" id="ARBA00023172"/>
    </source>
</evidence>
<keyword evidence="1" id="KW-0175">Coiled coil</keyword>
<name>A0A383E1U5_9ZZZZ</name>
<reference evidence="3" key="1">
    <citation type="submission" date="2018-05" db="EMBL/GenBank/DDBJ databases">
        <authorList>
            <person name="Lanie J.A."/>
            <person name="Ng W.-L."/>
            <person name="Kazmierczak K.M."/>
            <person name="Andrzejewski T.M."/>
            <person name="Davidsen T.M."/>
            <person name="Wayne K.J."/>
            <person name="Tettelin H."/>
            <person name="Glass J.I."/>
            <person name="Rusch D."/>
            <person name="Podicherti R."/>
            <person name="Tsui H.-C.T."/>
            <person name="Winkler M.E."/>
        </authorList>
    </citation>
    <scope>NUCLEOTIDE SEQUENCE</scope>
</reference>
<evidence type="ECO:0008006" key="4">
    <source>
        <dbReference type="Google" id="ProtNLM"/>
    </source>
</evidence>
<accession>A0A383E1U5</accession>
<dbReference type="EMBL" id="UINC01221894">
    <property type="protein sequence ID" value="SVE50423.1"/>
    <property type="molecule type" value="Genomic_DNA"/>
</dbReference>
<evidence type="ECO:0000313" key="3">
    <source>
        <dbReference type="EMBL" id="SVE50423.1"/>
    </source>
</evidence>